<dbReference type="AlphaFoldDB" id="A0A9D3XI75"/>
<evidence type="ECO:0000313" key="1">
    <source>
        <dbReference type="EMBL" id="KAH1179525.1"/>
    </source>
</evidence>
<evidence type="ECO:0000313" key="2">
    <source>
        <dbReference type="Proteomes" id="UP000827986"/>
    </source>
</evidence>
<comment type="caution">
    <text evidence="1">The sequence shown here is derived from an EMBL/GenBank/DDBJ whole genome shotgun (WGS) entry which is preliminary data.</text>
</comment>
<keyword evidence="2" id="KW-1185">Reference proteome</keyword>
<sequence length="248" mass="27375">MGRCMVLRLPYTQGSLPLAHSWCWQEAQGDKTQCHECVEVLLESPSFMLPVTPVLHRLHPPYPGLGSRAHARVSSRCSHILRLHMEKRLLGDSWQGRLFALHSSCLFCPVAPLPGCLDAELWLPGPVSLQFSQPGCSAGMSSWRYLQDRSSSAVDSDSLTSASAHMPVFTVQPPGWGGHLLGNHAQHALGHCYNPQHQRAEVPTQCHALPWAQLARPIGLRMPVMGTFPGHDIHPPLLVPLASQAYMW</sequence>
<reference evidence="1" key="1">
    <citation type="submission" date="2021-09" db="EMBL/GenBank/DDBJ databases">
        <title>The genome of Mauremys mutica provides insights into the evolution of semi-aquatic lifestyle.</title>
        <authorList>
            <person name="Gong S."/>
            <person name="Gao Y."/>
        </authorList>
    </citation>
    <scope>NUCLEOTIDE SEQUENCE</scope>
    <source>
        <strain evidence="1">MM-2020</strain>
        <tissue evidence="1">Muscle</tissue>
    </source>
</reference>
<protein>
    <submittedName>
        <fullName evidence="1">Uncharacterized protein</fullName>
    </submittedName>
</protein>
<name>A0A9D3XI75_9SAUR</name>
<dbReference type="Proteomes" id="UP000827986">
    <property type="component" value="Unassembled WGS sequence"/>
</dbReference>
<gene>
    <name evidence="1" type="ORF">KIL84_005575</name>
</gene>
<accession>A0A9D3XI75</accession>
<proteinExistence type="predicted"/>
<organism evidence="1 2">
    <name type="scientific">Mauremys mutica</name>
    <name type="common">yellowpond turtle</name>
    <dbReference type="NCBI Taxonomy" id="74926"/>
    <lineage>
        <taxon>Eukaryota</taxon>
        <taxon>Metazoa</taxon>
        <taxon>Chordata</taxon>
        <taxon>Craniata</taxon>
        <taxon>Vertebrata</taxon>
        <taxon>Euteleostomi</taxon>
        <taxon>Archelosauria</taxon>
        <taxon>Testudinata</taxon>
        <taxon>Testudines</taxon>
        <taxon>Cryptodira</taxon>
        <taxon>Durocryptodira</taxon>
        <taxon>Testudinoidea</taxon>
        <taxon>Geoemydidae</taxon>
        <taxon>Geoemydinae</taxon>
        <taxon>Mauremys</taxon>
    </lineage>
</organism>
<dbReference type="EMBL" id="JAHDVG010000471">
    <property type="protein sequence ID" value="KAH1179525.1"/>
    <property type="molecule type" value="Genomic_DNA"/>
</dbReference>